<dbReference type="PANTHER" id="PTHR48084:SF3">
    <property type="entry name" value="SUBUNIT OF PYRUVATE:FLAVODOXIN OXIDOREDUCTASE"/>
    <property type="match status" value="1"/>
</dbReference>
<organism evidence="3 4">
    <name type="scientific">Pseudodesulfovibrio hydrargyri</name>
    <dbReference type="NCBI Taxonomy" id="2125990"/>
    <lineage>
        <taxon>Bacteria</taxon>
        <taxon>Pseudomonadati</taxon>
        <taxon>Thermodesulfobacteriota</taxon>
        <taxon>Desulfovibrionia</taxon>
        <taxon>Desulfovibrionales</taxon>
        <taxon>Desulfovibrionaceae</taxon>
    </lineage>
</organism>
<comment type="caution">
    <text evidence="3">The sequence shown here is derived from an EMBL/GenBank/DDBJ whole genome shotgun (WGS) entry which is preliminary data.</text>
</comment>
<reference evidence="3 4" key="1">
    <citation type="submission" date="2015-09" db="EMBL/GenBank/DDBJ databases">
        <title>Genome of Desulfovibrio dechloracetivorans BerOc1, a mercury methylating strain isolated from highly hydrocarbons and metals contaminated coastal sediments.</title>
        <authorList>
            <person name="Goni Urriza M."/>
            <person name="Gassie C."/>
            <person name="Bouchez O."/>
            <person name="Klopp C."/>
            <person name="Ranchou-Peyruse A."/>
            <person name="Remy G."/>
        </authorList>
    </citation>
    <scope>NUCLEOTIDE SEQUENCE [LARGE SCALE GENOMIC DNA]</scope>
    <source>
        <strain evidence="3 4">BerOc1</strain>
    </source>
</reference>
<dbReference type="PANTHER" id="PTHR48084">
    <property type="entry name" value="2-OXOGLUTARATE OXIDOREDUCTASE SUBUNIT KORB-RELATED"/>
    <property type="match status" value="1"/>
</dbReference>
<dbReference type="Pfam" id="PF02775">
    <property type="entry name" value="TPP_enzyme_C"/>
    <property type="match status" value="1"/>
</dbReference>
<evidence type="ECO:0000259" key="2">
    <source>
        <dbReference type="Pfam" id="PF02775"/>
    </source>
</evidence>
<dbReference type="OrthoDB" id="9775140at2"/>
<dbReference type="InterPro" id="IPR051457">
    <property type="entry name" value="2-oxoacid:Fd_oxidoreductase"/>
</dbReference>
<evidence type="ECO:0000256" key="1">
    <source>
        <dbReference type="ARBA" id="ARBA00023002"/>
    </source>
</evidence>
<dbReference type="RefSeq" id="WP_071545386.1">
    <property type="nucleotide sequence ID" value="NZ_LKAQ01000004.1"/>
</dbReference>
<dbReference type="Gene3D" id="3.40.50.970">
    <property type="match status" value="1"/>
</dbReference>
<dbReference type="EC" id="1.2.-.-" evidence="3"/>
<dbReference type="InterPro" id="IPR011766">
    <property type="entry name" value="TPP_enzyme_TPP-bd"/>
</dbReference>
<keyword evidence="1 3" id="KW-0560">Oxidoreductase</keyword>
<dbReference type="AlphaFoldDB" id="A0A1J5N4Y5"/>
<keyword evidence="4" id="KW-1185">Reference proteome</keyword>
<protein>
    <submittedName>
        <fullName evidence="3">2-oxoglutarate oxidoreductase subunit KorB</fullName>
        <ecNumber evidence="3">1.2.-.-</ecNumber>
    </submittedName>
</protein>
<accession>A0A1J5N4Y5</accession>
<dbReference type="GO" id="GO:0016625">
    <property type="term" value="F:oxidoreductase activity, acting on the aldehyde or oxo group of donors, iron-sulfur protein as acceptor"/>
    <property type="evidence" value="ECO:0007669"/>
    <property type="project" value="UniProtKB-ARBA"/>
</dbReference>
<dbReference type="GO" id="GO:0030976">
    <property type="term" value="F:thiamine pyrophosphate binding"/>
    <property type="evidence" value="ECO:0007669"/>
    <property type="project" value="InterPro"/>
</dbReference>
<dbReference type="SUPFAM" id="SSF52518">
    <property type="entry name" value="Thiamin diphosphate-binding fold (THDP-binding)"/>
    <property type="match status" value="1"/>
</dbReference>
<dbReference type="EMBL" id="LKAQ01000004">
    <property type="protein sequence ID" value="OIQ49904.1"/>
    <property type="molecule type" value="Genomic_DNA"/>
</dbReference>
<dbReference type="GO" id="GO:0045333">
    <property type="term" value="P:cellular respiration"/>
    <property type="evidence" value="ECO:0007669"/>
    <property type="project" value="UniProtKB-ARBA"/>
</dbReference>
<dbReference type="InterPro" id="IPR029061">
    <property type="entry name" value="THDP-binding"/>
</dbReference>
<proteinExistence type="predicted"/>
<sequence length="256" mass="27725">MSEMNEKLVFDRPDSVIDRPTHYCPGCHHGIAHRLVGELLDEMDLTEKTLMVTSIGCSVFLYNYLNADAVEAPHGRAPAVATGVKRARPDSFVFTYQGDGDLASIGMAEIMHAANRGEKMSVVFVNNTVYGMTGGQMAPTTMIGQVTTTTPAGRCQTHEGAPIRMTEIIASLGGTAFAARGALNTVANIKKSRKYLKKAFEFQLNGTGFGFVELLSGCPTNWKMTALAANERIKDEMIPYFPLGVYKDVSEEGGVC</sequence>
<dbReference type="GO" id="GO:0044281">
    <property type="term" value="P:small molecule metabolic process"/>
    <property type="evidence" value="ECO:0007669"/>
    <property type="project" value="UniProtKB-ARBA"/>
</dbReference>
<evidence type="ECO:0000313" key="4">
    <source>
        <dbReference type="Proteomes" id="UP000181901"/>
    </source>
</evidence>
<name>A0A1J5N4Y5_9BACT</name>
<feature type="domain" description="Thiamine pyrophosphate enzyme TPP-binding" evidence="2">
    <location>
        <begin position="57"/>
        <end position="209"/>
    </location>
</feature>
<gene>
    <name evidence="3" type="primary">korB_2</name>
    <name evidence="3" type="ORF">BerOc1_01832</name>
</gene>
<evidence type="ECO:0000313" key="3">
    <source>
        <dbReference type="EMBL" id="OIQ49904.1"/>
    </source>
</evidence>
<dbReference type="Proteomes" id="UP000181901">
    <property type="component" value="Unassembled WGS sequence"/>
</dbReference>